<accession>A0A080LVR5</accession>
<dbReference type="Proteomes" id="UP000020077">
    <property type="component" value="Unassembled WGS sequence"/>
</dbReference>
<protein>
    <submittedName>
        <fullName evidence="1">Uncharacterized protein</fullName>
    </submittedName>
</protein>
<dbReference type="SUPFAM" id="SSF47336">
    <property type="entry name" value="ACP-like"/>
    <property type="match status" value="1"/>
</dbReference>
<evidence type="ECO:0000313" key="2">
    <source>
        <dbReference type="Proteomes" id="UP000020077"/>
    </source>
</evidence>
<proteinExistence type="predicted"/>
<organism evidence="1 2">
    <name type="scientific">Candidatus Accumulibacter phosphatis</name>
    <dbReference type="NCBI Taxonomy" id="327160"/>
    <lineage>
        <taxon>Bacteria</taxon>
        <taxon>Pseudomonadati</taxon>
        <taxon>Pseudomonadota</taxon>
        <taxon>Betaproteobacteria</taxon>
        <taxon>Candidatus Accumulibacter</taxon>
    </lineage>
</organism>
<comment type="caution">
    <text evidence="1">The sequence shown here is derived from an EMBL/GenBank/DDBJ whole genome shotgun (WGS) entry which is preliminary data.</text>
</comment>
<sequence>MPSLLDRLQNVFRTAFNLPENSNWNALIYGETRGWDSVAHMALIAALEDEFDIMIDTDDVIDMSSFAKAREILAKHGVTT</sequence>
<name>A0A080LVR5_9PROT</name>
<dbReference type="EMBL" id="JDVG02000345">
    <property type="protein sequence ID" value="KFB72721.1"/>
    <property type="molecule type" value="Genomic_DNA"/>
</dbReference>
<evidence type="ECO:0000313" key="1">
    <source>
        <dbReference type="EMBL" id="KFB72721.1"/>
    </source>
</evidence>
<dbReference type="InterPro" id="IPR036736">
    <property type="entry name" value="ACP-like_sf"/>
</dbReference>
<dbReference type="Gene3D" id="1.10.1200.10">
    <property type="entry name" value="ACP-like"/>
    <property type="match status" value="1"/>
</dbReference>
<gene>
    <name evidence="1" type="ORF">AW09_002089</name>
</gene>
<dbReference type="AlphaFoldDB" id="A0A080LVR5"/>
<reference evidence="1 2" key="1">
    <citation type="submission" date="2014-02" db="EMBL/GenBank/DDBJ databases">
        <title>Expanding our view of genomic diversity in Candidatus Accumulibacter clades.</title>
        <authorList>
            <person name="Skennerton C.T."/>
            <person name="Barr J.J."/>
            <person name="Slater F.R."/>
            <person name="Bond P.L."/>
            <person name="Tyson G.W."/>
        </authorList>
    </citation>
    <scope>NUCLEOTIDE SEQUENCE [LARGE SCALE GENOMIC DNA]</scope>
    <source>
        <strain evidence="2">BA-91</strain>
    </source>
</reference>